<dbReference type="STRING" id="933084.A0A067PZR2"/>
<reference evidence="2" key="1">
    <citation type="journal article" date="2014" name="Proc. Natl. Acad. Sci. U.S.A.">
        <title>Extensive sampling of basidiomycete genomes demonstrates inadequacy of the white-rot/brown-rot paradigm for wood decay fungi.</title>
        <authorList>
            <person name="Riley R."/>
            <person name="Salamov A.A."/>
            <person name="Brown D.W."/>
            <person name="Nagy L.G."/>
            <person name="Floudas D."/>
            <person name="Held B.W."/>
            <person name="Levasseur A."/>
            <person name="Lombard V."/>
            <person name="Morin E."/>
            <person name="Otillar R."/>
            <person name="Lindquist E.A."/>
            <person name="Sun H."/>
            <person name="LaButti K.M."/>
            <person name="Schmutz J."/>
            <person name="Jabbour D."/>
            <person name="Luo H."/>
            <person name="Baker S.E."/>
            <person name="Pisabarro A.G."/>
            <person name="Walton J.D."/>
            <person name="Blanchette R.A."/>
            <person name="Henrissat B."/>
            <person name="Martin F."/>
            <person name="Cullen D."/>
            <person name="Hibbett D.S."/>
            <person name="Grigoriev I.V."/>
        </authorList>
    </citation>
    <scope>NUCLEOTIDE SEQUENCE [LARGE SCALE GENOMIC DNA]</scope>
    <source>
        <strain evidence="2">MUCL 33604</strain>
    </source>
</reference>
<sequence>MVVTHGPHCHPLVPRRTTPKWAKAAALTAAQQKANVLCGLATQTEIDAEVCSFVTHALSLADHLREKYKKKPHYFLNLFFNGGVRVSKKHTKINPSNVFQSMKAAQASEAGQTERLVDVQGDWLEEYRNTSPKDLEKIVANFKETKNEHEKGMRVTVKSMVKDVHATVSSIQQLLEGLNARVGIDVFFCLVHNSPNFHMDPIWYFLRESIESYLKMVATILRW</sequence>
<proteinExistence type="predicted"/>
<gene>
    <name evidence="1" type="ORF">JAAARDRAFT_192876</name>
</gene>
<dbReference type="EMBL" id="KL197716">
    <property type="protein sequence ID" value="KDQ59365.1"/>
    <property type="molecule type" value="Genomic_DNA"/>
</dbReference>
<dbReference type="OrthoDB" id="2993529at2759"/>
<accession>A0A067PZR2</accession>
<organism evidence="1 2">
    <name type="scientific">Jaapia argillacea MUCL 33604</name>
    <dbReference type="NCBI Taxonomy" id="933084"/>
    <lineage>
        <taxon>Eukaryota</taxon>
        <taxon>Fungi</taxon>
        <taxon>Dikarya</taxon>
        <taxon>Basidiomycota</taxon>
        <taxon>Agaricomycotina</taxon>
        <taxon>Agaricomycetes</taxon>
        <taxon>Agaricomycetidae</taxon>
        <taxon>Jaapiales</taxon>
        <taxon>Jaapiaceae</taxon>
        <taxon>Jaapia</taxon>
    </lineage>
</organism>
<dbReference type="HOGENOM" id="CLU_099898_0_0_1"/>
<evidence type="ECO:0000313" key="1">
    <source>
        <dbReference type="EMBL" id="KDQ59365.1"/>
    </source>
</evidence>
<dbReference type="Proteomes" id="UP000027265">
    <property type="component" value="Unassembled WGS sequence"/>
</dbReference>
<evidence type="ECO:0000313" key="2">
    <source>
        <dbReference type="Proteomes" id="UP000027265"/>
    </source>
</evidence>
<keyword evidence="2" id="KW-1185">Reference proteome</keyword>
<protein>
    <submittedName>
        <fullName evidence="1">Uncharacterized protein</fullName>
    </submittedName>
</protein>
<name>A0A067PZR2_9AGAM</name>
<dbReference type="AlphaFoldDB" id="A0A067PZR2"/>
<dbReference type="InParanoid" id="A0A067PZR2"/>